<dbReference type="EMBL" id="AGDV01000021">
    <property type="protein sequence ID" value="EMB30711.1"/>
    <property type="molecule type" value="Genomic_DNA"/>
</dbReference>
<comment type="caution">
    <text evidence="4">The sequence shown here is derived from an EMBL/GenBank/DDBJ whole genome shotgun (WGS) entry which is preliminary data.</text>
</comment>
<reference evidence="4" key="1">
    <citation type="submission" date="2012-01" db="EMBL/GenBank/DDBJ databases">
        <title>The Genome Sequence of Treponema denticola H-22.</title>
        <authorList>
            <consortium name="The Broad Institute Genome Sequencing Platform"/>
            <person name="Earl A."/>
            <person name="Ward D."/>
            <person name="Feldgarden M."/>
            <person name="Gevers D."/>
            <person name="Blanton J.M."/>
            <person name="Fenno C.J."/>
            <person name="Baranova O.V."/>
            <person name="Mathney J."/>
            <person name="Dewhirst F.E."/>
            <person name="Izard J."/>
            <person name="Young S.K."/>
            <person name="Zeng Q."/>
            <person name="Gargeya S."/>
            <person name="Fitzgerald M."/>
            <person name="Haas B."/>
            <person name="Abouelleil A."/>
            <person name="Alvarado L."/>
            <person name="Arachchi H.M."/>
            <person name="Berlin A."/>
            <person name="Chapman S.B."/>
            <person name="Gearin G."/>
            <person name="Goldberg J."/>
            <person name="Griggs A."/>
            <person name="Gujja S."/>
            <person name="Hansen M."/>
            <person name="Heiman D."/>
            <person name="Howarth C."/>
            <person name="Larimer J."/>
            <person name="Lui A."/>
            <person name="MacDonald P.J.P."/>
            <person name="McCowen C."/>
            <person name="Montmayeur A."/>
            <person name="Murphy C."/>
            <person name="Neiman D."/>
            <person name="Pearson M."/>
            <person name="Priest M."/>
            <person name="Roberts A."/>
            <person name="Saif S."/>
            <person name="Shea T."/>
            <person name="Sisk P."/>
            <person name="Stolte C."/>
            <person name="Sykes S."/>
            <person name="Wortman J."/>
            <person name="Nusbaum C."/>
            <person name="Birren B."/>
        </authorList>
    </citation>
    <scope>NUCLEOTIDE SEQUENCE [LARGE SCALE GENOMIC DNA]</scope>
    <source>
        <strain evidence="4">H-22</strain>
    </source>
</reference>
<dbReference type="PROSITE" id="PS01031">
    <property type="entry name" value="SHSP"/>
    <property type="match status" value="1"/>
</dbReference>
<dbReference type="InterPro" id="IPR008978">
    <property type="entry name" value="HSP20-like_chaperone"/>
</dbReference>
<name>A0A0E2E3P0_TREDN</name>
<dbReference type="InterPro" id="IPR031107">
    <property type="entry name" value="Small_HSP"/>
</dbReference>
<evidence type="ECO:0000259" key="3">
    <source>
        <dbReference type="PROSITE" id="PS01031"/>
    </source>
</evidence>
<gene>
    <name evidence="4" type="ORF">HMPREF9726_02396</name>
</gene>
<dbReference type="Proteomes" id="UP000011705">
    <property type="component" value="Chromosome"/>
</dbReference>
<dbReference type="CDD" id="cd06464">
    <property type="entry name" value="ACD_sHsps-like"/>
    <property type="match status" value="1"/>
</dbReference>
<dbReference type="HOGENOM" id="CLU_046737_8_4_12"/>
<dbReference type="InterPro" id="IPR002068">
    <property type="entry name" value="A-crystallin/Hsp20_dom"/>
</dbReference>
<dbReference type="Gene3D" id="2.60.40.790">
    <property type="match status" value="1"/>
</dbReference>
<evidence type="ECO:0000256" key="1">
    <source>
        <dbReference type="PROSITE-ProRule" id="PRU00285"/>
    </source>
</evidence>
<comment type="similarity">
    <text evidence="1 2">Belongs to the small heat shock protein (HSP20) family.</text>
</comment>
<evidence type="ECO:0000256" key="2">
    <source>
        <dbReference type="RuleBase" id="RU003616"/>
    </source>
</evidence>
<accession>A0A0E2E3P0</accession>
<organism evidence="4">
    <name type="scientific">Treponema denticola H-22</name>
    <dbReference type="NCBI Taxonomy" id="999432"/>
    <lineage>
        <taxon>Bacteria</taxon>
        <taxon>Pseudomonadati</taxon>
        <taxon>Spirochaetota</taxon>
        <taxon>Spirochaetia</taxon>
        <taxon>Spirochaetales</taxon>
        <taxon>Treponemataceae</taxon>
        <taxon>Treponema</taxon>
    </lineage>
</organism>
<dbReference type="PANTHER" id="PTHR11527">
    <property type="entry name" value="HEAT-SHOCK PROTEIN 20 FAMILY MEMBER"/>
    <property type="match status" value="1"/>
</dbReference>
<dbReference type="GeneID" id="2741507"/>
<dbReference type="RefSeq" id="WP_002670499.1">
    <property type="nucleotide sequence ID" value="NZ_CM001795.1"/>
</dbReference>
<feature type="domain" description="SHSP" evidence="3">
    <location>
        <begin position="34"/>
        <end position="146"/>
    </location>
</feature>
<proteinExistence type="inferred from homology"/>
<dbReference type="AlphaFoldDB" id="A0A0E2E3P0"/>
<dbReference type="Pfam" id="PF00011">
    <property type="entry name" value="HSP20"/>
    <property type="match status" value="1"/>
</dbReference>
<dbReference type="PATRIC" id="fig|999432.5.peg.2491"/>
<sequence>MNSLSLFSPSFTDSVFDALDRSLGPNFGVFAPIKNASCGMPSVDIRETEKAYVMEVDLPGYSEKDVEISLKDRLMTISSSKKEEKEDKGAEYIIKERSSRHFMRRFTLPEDINSDEVSAKFENGVLVVNIPRKPDTQPKQIEIKTA</sequence>
<protein>
    <recommendedName>
        <fullName evidence="3">SHSP domain-containing protein</fullName>
    </recommendedName>
</protein>
<evidence type="ECO:0000313" key="4">
    <source>
        <dbReference type="EMBL" id="EMB30711.1"/>
    </source>
</evidence>
<dbReference type="SUPFAM" id="SSF49764">
    <property type="entry name" value="HSP20-like chaperones"/>
    <property type="match status" value="1"/>
</dbReference>